<gene>
    <name evidence="6" type="ORF">CG716_27535</name>
</gene>
<reference evidence="6 7" key="1">
    <citation type="submission" date="2017-07" db="EMBL/GenBank/DDBJ databases">
        <title>The new phylogeny of genus Mycobacterium.</title>
        <authorList>
            <person name="Tortoli E."/>
            <person name="Trovato A."/>
            <person name="Cirillo D.M."/>
        </authorList>
    </citation>
    <scope>NUCLEOTIDE SEQUENCE [LARGE SCALE GENOMIC DNA]</scope>
    <source>
        <strain evidence="6 7">ATCC 33027</strain>
    </source>
</reference>
<dbReference type="OrthoDB" id="7203053at2"/>
<dbReference type="Pfam" id="PF04140">
    <property type="entry name" value="ICMT"/>
    <property type="match status" value="1"/>
</dbReference>
<keyword evidence="2 5" id="KW-0812">Transmembrane</keyword>
<evidence type="ECO:0000256" key="5">
    <source>
        <dbReference type="SAM" id="Phobius"/>
    </source>
</evidence>
<feature type="transmembrane region" description="Helical" evidence="5">
    <location>
        <begin position="32"/>
        <end position="54"/>
    </location>
</feature>
<dbReference type="AlphaFoldDB" id="A0A255D6Y8"/>
<feature type="transmembrane region" description="Helical" evidence="5">
    <location>
        <begin position="102"/>
        <end position="129"/>
    </location>
</feature>
<keyword evidence="7" id="KW-1185">Reference proteome</keyword>
<dbReference type="InterPro" id="IPR052527">
    <property type="entry name" value="Metal_cation-efflux_comp"/>
</dbReference>
<evidence type="ECO:0000256" key="3">
    <source>
        <dbReference type="ARBA" id="ARBA00022989"/>
    </source>
</evidence>
<evidence type="ECO:0000313" key="6">
    <source>
        <dbReference type="EMBL" id="OYN74810.1"/>
    </source>
</evidence>
<keyword evidence="3 5" id="KW-1133">Transmembrane helix</keyword>
<dbReference type="EMBL" id="NOZR01000036">
    <property type="protein sequence ID" value="OYN74810.1"/>
    <property type="molecule type" value="Genomic_DNA"/>
</dbReference>
<proteinExistence type="predicted"/>
<dbReference type="Gene3D" id="1.20.120.1630">
    <property type="match status" value="1"/>
</dbReference>
<comment type="subcellular location">
    <subcellularLocation>
        <location evidence="1">Membrane</location>
        <topology evidence="1">Multi-pass membrane protein</topology>
    </subcellularLocation>
</comment>
<dbReference type="PANTHER" id="PTHR43847:SF1">
    <property type="entry name" value="BLL3993 PROTEIN"/>
    <property type="match status" value="1"/>
</dbReference>
<dbReference type="InterPro" id="IPR007269">
    <property type="entry name" value="ICMT_MeTrfase"/>
</dbReference>
<evidence type="ECO:0000256" key="4">
    <source>
        <dbReference type="ARBA" id="ARBA00023136"/>
    </source>
</evidence>
<feature type="transmembrane region" description="Helical" evidence="5">
    <location>
        <begin position="75"/>
        <end position="96"/>
    </location>
</feature>
<evidence type="ECO:0000256" key="2">
    <source>
        <dbReference type="ARBA" id="ARBA00022692"/>
    </source>
</evidence>
<sequence length="224" mass="24339">MNAVLKVAALGLAQLVAIGLLVFVPAGTIDYWQAWVFLAVFGLAAWIPSIYLQVTNPVALQRRMRSGPVAEGRRVQKVVMLGLYGSLVAICVVSGFDHRFGWSSVPAALCLIGDVVVAVGLGVVVMVTIQNRYASTTVQVQSDQHVVSTGLYGLVRHPMYTGNVLMLVGLPLALGSYWALIFVMPGVAVLAARIQDEEKLLGDELDGYREYTQKVRSRLIPQVW</sequence>
<keyword evidence="4 5" id="KW-0472">Membrane</keyword>
<comment type="caution">
    <text evidence="6">The sequence shown here is derived from an EMBL/GenBank/DDBJ whole genome shotgun (WGS) entry which is preliminary data.</text>
</comment>
<accession>A0A255D6Y8</accession>
<dbReference type="PANTHER" id="PTHR43847">
    <property type="entry name" value="BLL3993 PROTEIN"/>
    <property type="match status" value="1"/>
</dbReference>
<feature type="transmembrane region" description="Helical" evidence="5">
    <location>
        <begin position="7"/>
        <end position="26"/>
    </location>
</feature>
<evidence type="ECO:0000256" key="1">
    <source>
        <dbReference type="ARBA" id="ARBA00004141"/>
    </source>
</evidence>
<name>A0A255D6Y8_9MYCO</name>
<dbReference type="RefSeq" id="WP_094484314.1">
    <property type="nucleotide sequence ID" value="NZ_NOZR01000036.1"/>
</dbReference>
<protein>
    <recommendedName>
        <fullName evidence="8">Steroid 5-alpha reductase C-terminal domain-containing protein</fullName>
    </recommendedName>
</protein>
<dbReference type="GO" id="GO:0004671">
    <property type="term" value="F:protein C-terminal S-isoprenylcysteine carboxyl O-methyltransferase activity"/>
    <property type="evidence" value="ECO:0007669"/>
    <property type="project" value="InterPro"/>
</dbReference>
<feature type="transmembrane region" description="Helical" evidence="5">
    <location>
        <begin position="164"/>
        <end position="192"/>
    </location>
</feature>
<evidence type="ECO:0008006" key="8">
    <source>
        <dbReference type="Google" id="ProtNLM"/>
    </source>
</evidence>
<organism evidence="6 7">
    <name type="scientific">Mycolicibacterium sphagni</name>
    <dbReference type="NCBI Taxonomy" id="1786"/>
    <lineage>
        <taxon>Bacteria</taxon>
        <taxon>Bacillati</taxon>
        <taxon>Actinomycetota</taxon>
        <taxon>Actinomycetes</taxon>
        <taxon>Mycobacteriales</taxon>
        <taxon>Mycobacteriaceae</taxon>
        <taxon>Mycolicibacterium</taxon>
    </lineage>
</organism>
<dbReference type="Proteomes" id="UP000216063">
    <property type="component" value="Unassembled WGS sequence"/>
</dbReference>
<dbReference type="GO" id="GO:0016020">
    <property type="term" value="C:membrane"/>
    <property type="evidence" value="ECO:0007669"/>
    <property type="project" value="UniProtKB-SubCell"/>
</dbReference>
<evidence type="ECO:0000313" key="7">
    <source>
        <dbReference type="Proteomes" id="UP000216063"/>
    </source>
</evidence>